<dbReference type="InterPro" id="IPR036420">
    <property type="entry name" value="BRCT_dom_sf"/>
</dbReference>
<dbReference type="Pfam" id="PF03120">
    <property type="entry name" value="OB_DNA_ligase"/>
    <property type="match status" value="1"/>
</dbReference>
<dbReference type="SUPFAM" id="SSF50249">
    <property type="entry name" value="Nucleic acid-binding proteins"/>
    <property type="match status" value="1"/>
</dbReference>
<evidence type="ECO:0000256" key="9">
    <source>
        <dbReference type="ARBA" id="ARBA00023204"/>
    </source>
</evidence>
<dbReference type="SUPFAM" id="SSF47781">
    <property type="entry name" value="RuvA domain 2-like"/>
    <property type="match status" value="1"/>
</dbReference>
<dbReference type="PANTHER" id="PTHR23389">
    <property type="entry name" value="CHROMOSOME TRANSMISSION FIDELITY FACTOR 18"/>
    <property type="match status" value="1"/>
</dbReference>
<evidence type="ECO:0000256" key="8">
    <source>
        <dbReference type="ARBA" id="ARBA00023027"/>
    </source>
</evidence>
<dbReference type="InterPro" id="IPR041663">
    <property type="entry name" value="DisA/LigA_HHH"/>
</dbReference>
<dbReference type="Pfam" id="PF12826">
    <property type="entry name" value="HHH_2"/>
    <property type="match status" value="1"/>
</dbReference>
<evidence type="ECO:0000256" key="3">
    <source>
        <dbReference type="ARBA" id="ARBA00022705"/>
    </source>
</evidence>
<feature type="binding site" evidence="12">
    <location>
        <position position="179"/>
    </location>
    <ligand>
        <name>NAD(+)</name>
        <dbReference type="ChEBI" id="CHEBI:57540"/>
    </ligand>
</feature>
<dbReference type="InterPro" id="IPR003583">
    <property type="entry name" value="Hlx-hairpin-Hlx_DNA-bd_motif"/>
</dbReference>
<dbReference type="Proteomes" id="UP001231941">
    <property type="component" value="Unassembled WGS sequence"/>
</dbReference>
<feature type="domain" description="BRCT" evidence="13">
    <location>
        <begin position="592"/>
        <end position="669"/>
    </location>
</feature>
<dbReference type="PANTHER" id="PTHR23389:SF9">
    <property type="entry name" value="DNA LIGASE"/>
    <property type="match status" value="1"/>
</dbReference>
<dbReference type="EC" id="6.5.1.2" evidence="12"/>
<feature type="binding site" evidence="12">
    <location>
        <position position="412"/>
    </location>
    <ligand>
        <name>Zn(2+)</name>
        <dbReference type="ChEBI" id="CHEBI:29105"/>
    </ligand>
</feature>
<evidence type="ECO:0000256" key="4">
    <source>
        <dbReference type="ARBA" id="ARBA00022723"/>
    </source>
</evidence>
<dbReference type="InterPro" id="IPR013840">
    <property type="entry name" value="DNAligase_N"/>
</dbReference>
<feature type="active site" description="N6-AMP-lysine intermediate" evidence="12">
    <location>
        <position position="123"/>
    </location>
</feature>
<dbReference type="SMART" id="SM00278">
    <property type="entry name" value="HhH1"/>
    <property type="match status" value="3"/>
</dbReference>
<accession>A0ABT9J4S4</accession>
<feature type="binding site" evidence="12">
    <location>
        <position position="431"/>
    </location>
    <ligand>
        <name>Zn(2+)</name>
        <dbReference type="ChEBI" id="CHEBI:29105"/>
    </ligand>
</feature>
<dbReference type="PROSITE" id="PS50172">
    <property type="entry name" value="BRCT"/>
    <property type="match status" value="1"/>
</dbReference>
<evidence type="ECO:0000256" key="12">
    <source>
        <dbReference type="HAMAP-Rule" id="MF_01588"/>
    </source>
</evidence>
<evidence type="ECO:0000313" key="15">
    <source>
        <dbReference type="Proteomes" id="UP001231941"/>
    </source>
</evidence>
<evidence type="ECO:0000256" key="10">
    <source>
        <dbReference type="ARBA" id="ARBA00023211"/>
    </source>
</evidence>
<comment type="catalytic activity">
    <reaction evidence="11 12">
        <text>NAD(+) + (deoxyribonucleotide)n-3'-hydroxyl + 5'-phospho-(deoxyribonucleotide)m = (deoxyribonucleotide)n+m + AMP + beta-nicotinamide D-nucleotide.</text>
        <dbReference type="EC" id="6.5.1.2"/>
    </reaction>
</comment>
<keyword evidence="10 12" id="KW-0464">Manganese</keyword>
<feature type="binding site" evidence="12">
    <location>
        <begin position="32"/>
        <end position="36"/>
    </location>
    <ligand>
        <name>NAD(+)</name>
        <dbReference type="ChEBI" id="CHEBI:57540"/>
    </ligand>
</feature>
<evidence type="ECO:0000256" key="2">
    <source>
        <dbReference type="ARBA" id="ARBA00022598"/>
    </source>
</evidence>
<keyword evidence="9 12" id="KW-0234">DNA repair</keyword>
<dbReference type="NCBIfam" id="NF005932">
    <property type="entry name" value="PRK07956.1"/>
    <property type="match status" value="1"/>
</dbReference>
<keyword evidence="2 12" id="KW-0436">Ligase</keyword>
<keyword evidence="3 12" id="KW-0235">DNA replication</keyword>
<dbReference type="Gene3D" id="3.30.470.30">
    <property type="entry name" value="DNA ligase/mRNA capping enzyme"/>
    <property type="match status" value="1"/>
</dbReference>
<feature type="binding site" evidence="12">
    <location>
        <position position="409"/>
    </location>
    <ligand>
        <name>Zn(2+)</name>
        <dbReference type="ChEBI" id="CHEBI:29105"/>
    </ligand>
</feature>
<dbReference type="SMART" id="SM00532">
    <property type="entry name" value="LIGANc"/>
    <property type="match status" value="1"/>
</dbReference>
<dbReference type="InterPro" id="IPR012340">
    <property type="entry name" value="NA-bd_OB-fold"/>
</dbReference>
<dbReference type="SUPFAM" id="SSF56091">
    <property type="entry name" value="DNA ligase/mRNA capping enzyme, catalytic domain"/>
    <property type="match status" value="1"/>
</dbReference>
<dbReference type="Gene3D" id="2.40.50.140">
    <property type="entry name" value="Nucleic acid-binding proteins"/>
    <property type="match status" value="1"/>
</dbReference>
<feature type="binding site" evidence="12">
    <location>
        <position position="425"/>
    </location>
    <ligand>
        <name>Zn(2+)</name>
        <dbReference type="ChEBI" id="CHEBI:29105"/>
    </ligand>
</feature>
<evidence type="ECO:0000259" key="13">
    <source>
        <dbReference type="PROSITE" id="PS50172"/>
    </source>
</evidence>
<dbReference type="SUPFAM" id="SSF52113">
    <property type="entry name" value="BRCT domain"/>
    <property type="match status" value="1"/>
</dbReference>
<evidence type="ECO:0000313" key="14">
    <source>
        <dbReference type="EMBL" id="MDP5275939.1"/>
    </source>
</evidence>
<dbReference type="InterPro" id="IPR013839">
    <property type="entry name" value="DNAligase_adenylation"/>
</dbReference>
<feature type="binding site" evidence="12">
    <location>
        <begin position="80"/>
        <end position="81"/>
    </location>
    <ligand>
        <name>NAD(+)</name>
        <dbReference type="ChEBI" id="CHEBI:57540"/>
    </ligand>
</feature>
<reference evidence="14 15" key="1">
    <citation type="submission" date="2023-08" db="EMBL/GenBank/DDBJ databases">
        <authorList>
            <person name="Park J.-S."/>
        </authorList>
    </citation>
    <scope>NUCLEOTIDE SEQUENCE [LARGE SCALE GENOMIC DNA]</scope>
    <source>
        <strain evidence="14 15">2205SS18-9</strain>
    </source>
</reference>
<keyword evidence="4 12" id="KW-0479">Metal-binding</keyword>
<dbReference type="CDD" id="cd17748">
    <property type="entry name" value="BRCT_DNA_ligase_like"/>
    <property type="match status" value="1"/>
</dbReference>
<evidence type="ECO:0000256" key="1">
    <source>
        <dbReference type="ARBA" id="ARBA00004067"/>
    </source>
</evidence>
<evidence type="ECO:0000256" key="6">
    <source>
        <dbReference type="ARBA" id="ARBA00022833"/>
    </source>
</evidence>
<dbReference type="InterPro" id="IPR001357">
    <property type="entry name" value="BRCT_dom"/>
</dbReference>
<comment type="caution">
    <text evidence="14">The sequence shown here is derived from an EMBL/GenBank/DDBJ whole genome shotgun (WGS) entry which is preliminary data.</text>
</comment>
<dbReference type="InterPro" id="IPR004150">
    <property type="entry name" value="NAD_DNA_ligase_OB"/>
</dbReference>
<name>A0ABT9J4S4_9BACL</name>
<comment type="cofactor">
    <cofactor evidence="12">
        <name>Mg(2+)</name>
        <dbReference type="ChEBI" id="CHEBI:18420"/>
    </cofactor>
    <cofactor evidence="12">
        <name>Mn(2+)</name>
        <dbReference type="ChEBI" id="CHEBI:29035"/>
    </cofactor>
</comment>
<feature type="binding site" evidence="12">
    <location>
        <position position="291"/>
    </location>
    <ligand>
        <name>NAD(+)</name>
        <dbReference type="ChEBI" id="CHEBI:57540"/>
    </ligand>
</feature>
<dbReference type="Pfam" id="PF14520">
    <property type="entry name" value="HHH_5"/>
    <property type="match status" value="1"/>
</dbReference>
<proteinExistence type="inferred from homology"/>
<keyword evidence="5 12" id="KW-0227">DNA damage</keyword>
<dbReference type="NCBIfam" id="TIGR00575">
    <property type="entry name" value="dnlj"/>
    <property type="match status" value="1"/>
</dbReference>
<dbReference type="CDD" id="cd00114">
    <property type="entry name" value="LIGANc"/>
    <property type="match status" value="1"/>
</dbReference>
<evidence type="ECO:0000256" key="7">
    <source>
        <dbReference type="ARBA" id="ARBA00022842"/>
    </source>
</evidence>
<dbReference type="SMART" id="SM00292">
    <property type="entry name" value="BRCT"/>
    <property type="match status" value="1"/>
</dbReference>
<keyword evidence="8 12" id="KW-0520">NAD</keyword>
<comment type="function">
    <text evidence="1 12">DNA ligase that catalyzes the formation of phosphodiester linkages between 5'-phosphoryl and 3'-hydroxyl groups in double-stranded DNA using NAD as a coenzyme and as the energy source for the reaction. It is essential for DNA replication and repair of damaged DNA.</text>
</comment>
<feature type="binding site" evidence="12">
    <location>
        <position position="144"/>
    </location>
    <ligand>
        <name>NAD(+)</name>
        <dbReference type="ChEBI" id="CHEBI:57540"/>
    </ligand>
</feature>
<dbReference type="Pfam" id="PF00533">
    <property type="entry name" value="BRCT"/>
    <property type="match status" value="1"/>
</dbReference>
<comment type="similarity">
    <text evidence="12">Belongs to the NAD-dependent DNA ligase family. LigA subfamily.</text>
</comment>
<evidence type="ECO:0000256" key="5">
    <source>
        <dbReference type="ARBA" id="ARBA00022763"/>
    </source>
</evidence>
<dbReference type="HAMAP" id="MF_01588">
    <property type="entry name" value="DNA_ligase_A"/>
    <property type="match status" value="1"/>
</dbReference>
<dbReference type="EMBL" id="JAVAMP010000010">
    <property type="protein sequence ID" value="MDP5275939.1"/>
    <property type="molecule type" value="Genomic_DNA"/>
</dbReference>
<keyword evidence="7 12" id="KW-0460">Magnesium</keyword>
<dbReference type="InterPro" id="IPR010994">
    <property type="entry name" value="RuvA_2-like"/>
</dbReference>
<dbReference type="Pfam" id="PF01653">
    <property type="entry name" value="DNA_ligase_aden"/>
    <property type="match status" value="1"/>
</dbReference>
<keyword evidence="15" id="KW-1185">Reference proteome</keyword>
<dbReference type="PIRSF" id="PIRSF001604">
    <property type="entry name" value="LigA"/>
    <property type="match status" value="1"/>
</dbReference>
<keyword evidence="6 12" id="KW-0862">Zinc</keyword>
<dbReference type="Gene3D" id="1.10.150.20">
    <property type="entry name" value="5' to 3' exonuclease, C-terminal subdomain"/>
    <property type="match status" value="2"/>
</dbReference>
<gene>
    <name evidence="12 14" type="primary">ligA</name>
    <name evidence="14" type="ORF">Q5Y73_17710</name>
</gene>
<dbReference type="InterPro" id="IPR001679">
    <property type="entry name" value="DNA_ligase"/>
</dbReference>
<feature type="binding site" evidence="12">
    <location>
        <position position="121"/>
    </location>
    <ligand>
        <name>NAD(+)</name>
        <dbReference type="ChEBI" id="CHEBI:57540"/>
    </ligand>
</feature>
<sequence length="669" mass="75526">MDDRLETMKKLIDEINKYNYHYYTLDQPLISDKEYDLLYDQLVALEKETDVVYSYSPTQRVGGELLKGFTEHQHINRLWSLDKAQSHEDLHAWHKRITKLINDYNVNNPEQKLPDPSFVLELKFDGLTLNLTYDQGELIQAATRGNGVVGESILAQVKTIKTIPLQIPYKDGRLEIQGEGLMYLSVLDKYNEKADEPLKNARNAAAGALRNLNPQVTAKRNLDAFIYNVGYTEKAEFKDHKEMVAFLKENYFKINPYIHFKNQIEGVIKELDHIDQMKSTLDYLIDGAVIKIADMKTREILGYTEKFPRWAIAYKFKAEEATTVLEEVMWEVGRTGKITPVAKVSAVDIGGVTVQRATLNNEGDIERKGLNFALGTEVYIRRSNDVIPEILGKVTEEDDGDEIKIPETCPSCETDLIKKGAHLFCENQLGCKPQLIGRMRHFASRDAMDIDTLSIKTITQLYEEREVRDPADLYELEFDDLIDLERFGEKKATKLLEAIENSKNKDLTPFLYALGIPNTGITTTKLIAEHYNSLENVMNATQEELVQLHDVGEIVAESIVSFFANPIIIKSIDRMLSAGVDPQAVIEETMEIKDSIFKDKTVVITGTLHELGRKEAAAKLEAMGAKVTGSVSKNTDILIAGEKAGSKLKKATDLGVQVMNEAELLEHLS</sequence>
<dbReference type="GO" id="GO:0003911">
    <property type="term" value="F:DNA ligase (NAD+) activity"/>
    <property type="evidence" value="ECO:0007669"/>
    <property type="project" value="UniProtKB-EC"/>
</dbReference>
<dbReference type="Gene3D" id="3.40.50.10190">
    <property type="entry name" value="BRCT domain"/>
    <property type="match status" value="1"/>
</dbReference>
<dbReference type="Gene3D" id="1.10.287.610">
    <property type="entry name" value="Helix hairpin bin"/>
    <property type="match status" value="1"/>
</dbReference>
<protein>
    <recommendedName>
        <fullName evidence="12">DNA ligase</fullName>
        <ecNumber evidence="12">6.5.1.2</ecNumber>
    </recommendedName>
    <alternativeName>
        <fullName evidence="12">Polydeoxyribonucleotide synthase [NAD(+)]</fullName>
    </alternativeName>
</protein>
<evidence type="ECO:0000256" key="11">
    <source>
        <dbReference type="ARBA" id="ARBA00034005"/>
    </source>
</evidence>
<dbReference type="RefSeq" id="WP_305993240.1">
    <property type="nucleotide sequence ID" value="NZ_JAVAMP010000010.1"/>
</dbReference>
<organism evidence="14 15">
    <name type="scientific">Chengkuizengella axinellae</name>
    <dbReference type="NCBI Taxonomy" id="3064388"/>
    <lineage>
        <taxon>Bacteria</taxon>
        <taxon>Bacillati</taxon>
        <taxon>Bacillota</taxon>
        <taxon>Bacilli</taxon>
        <taxon>Bacillales</taxon>
        <taxon>Paenibacillaceae</taxon>
        <taxon>Chengkuizengella</taxon>
    </lineage>
</organism>
<feature type="binding site" evidence="12">
    <location>
        <position position="315"/>
    </location>
    <ligand>
        <name>NAD(+)</name>
        <dbReference type="ChEBI" id="CHEBI:57540"/>
    </ligand>
</feature>